<dbReference type="RefSeq" id="WP_034983455.1">
    <property type="nucleotide sequence ID" value="NZ_JGYK01000001.1"/>
</dbReference>
<feature type="compositionally biased region" description="Polar residues" evidence="2">
    <location>
        <begin position="762"/>
        <end position="790"/>
    </location>
</feature>
<keyword evidence="4" id="KW-0808">Transferase</keyword>
<dbReference type="EMBL" id="JGYK01000001">
    <property type="protein sequence ID" value="KFI40565.1"/>
    <property type="molecule type" value="Genomic_DNA"/>
</dbReference>
<feature type="region of interest" description="Disordered" evidence="2">
    <location>
        <begin position="1"/>
        <end position="27"/>
    </location>
</feature>
<dbReference type="eggNOG" id="COG5184">
    <property type="taxonomic scope" value="Bacteria"/>
</dbReference>
<dbReference type="InterPro" id="IPR000408">
    <property type="entry name" value="Reg_chr_condens"/>
</dbReference>
<dbReference type="PANTHER" id="PTHR22870">
    <property type="entry name" value="REGULATOR OF CHROMOSOME CONDENSATION"/>
    <property type="match status" value="1"/>
</dbReference>
<dbReference type="PROSITE" id="PS00626">
    <property type="entry name" value="RCC1_2"/>
    <property type="match status" value="7"/>
</dbReference>
<reference evidence="4 5" key="1">
    <citation type="submission" date="2014-03" db="EMBL/GenBank/DDBJ databases">
        <title>Genomics of Bifidobacteria.</title>
        <authorList>
            <person name="Ventura M."/>
            <person name="Milani C."/>
            <person name="Lugli G.A."/>
        </authorList>
    </citation>
    <scope>NUCLEOTIDE SEQUENCE [LARGE SCALE GENOMIC DNA]</scope>
    <source>
        <strain evidence="4 5">DSM 22766</strain>
    </source>
</reference>
<dbReference type="STRING" id="1437605.AB656_04965"/>
<protein>
    <submittedName>
        <fullName evidence="4">RCC1 repeat-containing protein</fullName>
        <ecNumber evidence="4">2.7.11.1</ecNumber>
    </submittedName>
</protein>
<accession>A0A086Z215</accession>
<feature type="region of interest" description="Disordered" evidence="2">
    <location>
        <begin position="760"/>
        <end position="790"/>
    </location>
</feature>
<feature type="compositionally biased region" description="Polar residues" evidence="2">
    <location>
        <begin position="334"/>
        <end position="349"/>
    </location>
</feature>
<dbReference type="Gene3D" id="2.130.10.30">
    <property type="entry name" value="Regulator of chromosome condensation 1/beta-lactamase-inhibitor protein II"/>
    <property type="match status" value="5"/>
</dbReference>
<dbReference type="SUPFAM" id="SSF50985">
    <property type="entry name" value="RCC1/BLIP-II"/>
    <property type="match status" value="3"/>
</dbReference>
<dbReference type="Pfam" id="PF00415">
    <property type="entry name" value="RCC1"/>
    <property type="match status" value="2"/>
</dbReference>
<dbReference type="EC" id="2.7.11.1" evidence="4"/>
<dbReference type="Pfam" id="PF25390">
    <property type="entry name" value="WD40_RLD"/>
    <property type="match status" value="2"/>
</dbReference>
<comment type="caution">
    <text evidence="4">The sequence shown here is derived from an EMBL/GenBank/DDBJ whole genome shotgun (WGS) entry which is preliminary data.</text>
</comment>
<dbReference type="PROSITE" id="PS50012">
    <property type="entry name" value="RCC1_3"/>
    <property type="match status" value="11"/>
</dbReference>
<keyword evidence="5" id="KW-1185">Reference proteome</keyword>
<dbReference type="GO" id="GO:0004674">
    <property type="term" value="F:protein serine/threonine kinase activity"/>
    <property type="evidence" value="ECO:0007669"/>
    <property type="project" value="UniProtKB-EC"/>
</dbReference>
<evidence type="ECO:0000313" key="5">
    <source>
        <dbReference type="Proteomes" id="UP000029015"/>
    </source>
</evidence>
<dbReference type="AlphaFoldDB" id="A0A086Z215"/>
<evidence type="ECO:0000259" key="3">
    <source>
        <dbReference type="Pfam" id="PF25390"/>
    </source>
</evidence>
<feature type="region of interest" description="Disordered" evidence="2">
    <location>
        <begin position="848"/>
        <end position="876"/>
    </location>
</feature>
<dbReference type="PANTHER" id="PTHR22870:SF408">
    <property type="entry name" value="OS09G0560450 PROTEIN"/>
    <property type="match status" value="1"/>
</dbReference>
<organism evidence="4 5">
    <name type="scientific">Bifidobacterium actinocoloniiforme DSM 22766</name>
    <dbReference type="NCBI Taxonomy" id="1437605"/>
    <lineage>
        <taxon>Bacteria</taxon>
        <taxon>Bacillati</taxon>
        <taxon>Actinomycetota</taxon>
        <taxon>Actinomycetes</taxon>
        <taxon>Bifidobacteriales</taxon>
        <taxon>Bifidobacteriaceae</taxon>
        <taxon>Bifidobacterium</taxon>
    </lineage>
</organism>
<dbReference type="InterPro" id="IPR009091">
    <property type="entry name" value="RCC1/BLIP-II"/>
</dbReference>
<evidence type="ECO:0000256" key="1">
    <source>
        <dbReference type="ARBA" id="ARBA00022737"/>
    </source>
</evidence>
<evidence type="ECO:0000313" key="4">
    <source>
        <dbReference type="EMBL" id="KFI40565.1"/>
    </source>
</evidence>
<dbReference type="InterPro" id="IPR058923">
    <property type="entry name" value="RCC1-like_dom"/>
</dbReference>
<sequence>MDGFTLSPTKGPANQDAMATLTPPAPPTNVRFTRISAGYDHSLAIGSDGNTYAWGYNNEGELGDGTNTQRSLPVRVNTPTGVTFTQINAGKYHSLAIGSDGNTYAWGDNGSGELGDDSKINRSTPVPVHAPSGVTFTQISAGGAHSLAIGSDGNTYAWGDNSFGQMGTGTSSSTLPKRVSAPAGVTFTQINAGWNHSLAIGSNRNTYAWGANWYYQLGDDSKINRSTPVPVHAPSGVTFTQISAGWGHSMAIGSDNYTYAWGYNNEGELGDGTPNLRSTPVRVSTPAGVRFTRISAGYWHSLAIGSDGNTYTYGSAYAWGNNSEGELGHGTGGNQHTPAPVSTPSSGNPTNTWKTISAGNSHSLALDSDGHAYAWGYNRFGQLGDGTTNDHSKPAPVLTPRYVIDGVAFGGASVTSKTVNATTGAWDMHVPQHTPGAVDVTVAYHLDGLDVNGNIANPRYQSGTVTLRYTYATPYTVSFQLGGAPGTPPASQYSYPDDPQPINWPVPDPVWAGHWFDGWAKPDGSPWDFTQPVRNDLTLTATWRTPRFTMTPTRGPDTGGTTVHITPPDPPQPLRFTQISAGSFHSLAIGTDGNTYAWGYNFNGQLGDGTRASRSAPVRVSTPPGVRFTAVSAGGYHSLAISSDGRLYSWGSNSNGQLGDGGSSDRNTPAPVNPATDNTATWKTISAGGYHNLALRADGHAYSWGANTHGQLGDGANDPNPHSTPAPVNPAADNTATWKTISAGDSHNLALNRDGHAYNWGADNNGQLGDDNTTDQRQPTPASPAADNTDTWTAISAGGYHSLALNRDGHAYNWGANGYGQLGDTTTTERHTPTPTTRAITITGTTFEPTNAPHHPPLEPHHPHRGTPPRPTHPEGQATVTIHWTLDGATQPNHTLTYDYTHYYTLPKAGGAPTQQLAGATLLTLTTLTALTLTSHHITRKHHHTNQPTTSSK</sequence>
<keyword evidence="1" id="KW-0677">Repeat</keyword>
<feature type="domain" description="RCC1-like" evidence="3">
    <location>
        <begin position="572"/>
        <end position="837"/>
    </location>
</feature>
<dbReference type="InterPro" id="IPR051210">
    <property type="entry name" value="Ub_ligase/GEF_domain"/>
</dbReference>
<proteinExistence type="predicted"/>
<feature type="domain" description="RCC1-like" evidence="3">
    <location>
        <begin position="27"/>
        <end position="284"/>
    </location>
</feature>
<dbReference type="Proteomes" id="UP000029015">
    <property type="component" value="Unassembled WGS sequence"/>
</dbReference>
<gene>
    <name evidence="4" type="ORF">BACT_1269</name>
</gene>
<dbReference type="PRINTS" id="PR00633">
    <property type="entry name" value="RCCNDNSATION"/>
</dbReference>
<evidence type="ECO:0000256" key="2">
    <source>
        <dbReference type="SAM" id="MobiDB-lite"/>
    </source>
</evidence>
<feature type="region of interest" description="Disordered" evidence="2">
    <location>
        <begin position="657"/>
        <end position="680"/>
    </location>
</feature>
<feature type="region of interest" description="Disordered" evidence="2">
    <location>
        <begin position="326"/>
        <end position="349"/>
    </location>
</feature>
<name>A0A086Z215_9BIFI</name>